<organism evidence="1 2">
    <name type="scientific">Gordonia iterans</name>
    <dbReference type="NCBI Taxonomy" id="1004901"/>
    <lineage>
        <taxon>Bacteria</taxon>
        <taxon>Bacillati</taxon>
        <taxon>Actinomycetota</taxon>
        <taxon>Actinomycetes</taxon>
        <taxon>Mycobacteriales</taxon>
        <taxon>Gordoniaceae</taxon>
        <taxon>Gordonia</taxon>
    </lineage>
</organism>
<dbReference type="RefSeq" id="WP_105943587.1">
    <property type="nucleotide sequence ID" value="NZ_CP027433.1"/>
</dbReference>
<name>A0A2S0KJM8_9ACTN</name>
<dbReference type="Proteomes" id="UP000239814">
    <property type="component" value="Chromosome"/>
</dbReference>
<dbReference type="InterPro" id="IPR010064">
    <property type="entry name" value="HK97-gp10_tail"/>
</dbReference>
<gene>
    <name evidence="1" type="ORF">C6V83_18065</name>
</gene>
<dbReference type="AlphaFoldDB" id="A0A2S0KJM8"/>
<accession>A0A2S0KJM8</accession>
<protein>
    <recommendedName>
        <fullName evidence="3">HK97 gp10 family phage protein</fullName>
    </recommendedName>
</protein>
<proteinExistence type="predicted"/>
<evidence type="ECO:0008006" key="3">
    <source>
        <dbReference type="Google" id="ProtNLM"/>
    </source>
</evidence>
<dbReference type="Pfam" id="PF04883">
    <property type="entry name" value="HK97-gp10_like"/>
    <property type="match status" value="1"/>
</dbReference>
<evidence type="ECO:0000313" key="2">
    <source>
        <dbReference type="Proteomes" id="UP000239814"/>
    </source>
</evidence>
<dbReference type="OrthoDB" id="4457835at2"/>
<keyword evidence="2" id="KW-1185">Reference proteome</keyword>
<evidence type="ECO:0000313" key="1">
    <source>
        <dbReference type="EMBL" id="AVM01884.1"/>
    </source>
</evidence>
<reference evidence="1 2" key="1">
    <citation type="submission" date="2018-03" db="EMBL/GenBank/DDBJ databases">
        <title>Characteristics and genome of n-alkane degrading marine bacteria Gordonia iterans isolated from crude oil contaminated in Tae-an, South Korea.</title>
        <authorList>
            <person name="Lee S.-S."/>
            <person name="Kim H."/>
        </authorList>
    </citation>
    <scope>NUCLEOTIDE SEQUENCE [LARGE SCALE GENOMIC DNA]</scope>
    <source>
        <strain evidence="1 2">Co17</strain>
    </source>
</reference>
<sequence length="148" mass="16142">MAGGHAELHRAVYDRETARAARRWADRIGGRVVNEAKKRCPVDEGTLRASITHVVDAQPGKITVVVGSPLDYARYIHEGTGVHGPKGTPITPVTRQALKFKWDGPGTSTRSKDKRGYVFAKSVKGVKPNPFLADALEAVMGVTRRRTN</sequence>
<dbReference type="EMBL" id="CP027433">
    <property type="protein sequence ID" value="AVM01884.1"/>
    <property type="molecule type" value="Genomic_DNA"/>
</dbReference>
<dbReference type="KEGG" id="git:C6V83_18065"/>